<proteinExistence type="inferred from homology"/>
<keyword evidence="11" id="KW-1185">Reference proteome</keyword>
<evidence type="ECO:0000259" key="9">
    <source>
        <dbReference type="Pfam" id="PF00275"/>
    </source>
</evidence>
<dbReference type="InterPro" id="IPR006264">
    <property type="entry name" value="EPSP_synthase"/>
</dbReference>
<reference evidence="10 11" key="1">
    <citation type="submission" date="2020-10" db="EMBL/GenBank/DDBJ databases">
        <title>ChiBAC.</title>
        <authorList>
            <person name="Zenner C."/>
            <person name="Hitch T.C.A."/>
            <person name="Clavel T."/>
        </authorList>
    </citation>
    <scope>NUCLEOTIDE SEQUENCE [LARGE SCALE GENOMIC DNA]</scope>
    <source>
        <strain evidence="10 11">DSM 108706</strain>
    </source>
</reference>
<dbReference type="PANTHER" id="PTHR21090:SF5">
    <property type="entry name" value="PENTAFUNCTIONAL AROM POLYPEPTIDE"/>
    <property type="match status" value="1"/>
</dbReference>
<dbReference type="Gene3D" id="3.65.10.10">
    <property type="entry name" value="Enolpyruvate transferase domain"/>
    <property type="match status" value="2"/>
</dbReference>
<protein>
    <recommendedName>
        <fullName evidence="3">3-phosphoshikimate 1-carboxyvinyltransferase</fullName>
        <ecNumber evidence="3">2.5.1.19</ecNumber>
    </recommendedName>
    <alternativeName>
        <fullName evidence="7">5-enolpyruvylshikimate-3-phosphate synthase</fullName>
    </alternativeName>
</protein>
<dbReference type="EMBL" id="JADCKA010000006">
    <property type="protein sequence ID" value="MBE5035588.1"/>
    <property type="molecule type" value="Genomic_DNA"/>
</dbReference>
<dbReference type="PANTHER" id="PTHR21090">
    <property type="entry name" value="AROM/DEHYDROQUINATE SYNTHASE"/>
    <property type="match status" value="1"/>
</dbReference>
<comment type="similarity">
    <text evidence="2">Belongs to the EPSP synthase family.</text>
</comment>
<name>A0ABR9QXJ3_9FIRM</name>
<dbReference type="InterPro" id="IPR013792">
    <property type="entry name" value="RNA3'P_cycl/enolpyr_Trfase_a/b"/>
</dbReference>
<dbReference type="Pfam" id="PF00275">
    <property type="entry name" value="EPSP_synthase"/>
    <property type="match status" value="1"/>
</dbReference>
<keyword evidence="6" id="KW-0057">Aromatic amino acid biosynthesis</keyword>
<evidence type="ECO:0000256" key="6">
    <source>
        <dbReference type="ARBA" id="ARBA00023141"/>
    </source>
</evidence>
<dbReference type="SUPFAM" id="SSF55205">
    <property type="entry name" value="EPT/RTPC-like"/>
    <property type="match status" value="1"/>
</dbReference>
<evidence type="ECO:0000256" key="3">
    <source>
        <dbReference type="ARBA" id="ARBA00012450"/>
    </source>
</evidence>
<accession>A0ABR9QXJ3</accession>
<evidence type="ECO:0000313" key="11">
    <source>
        <dbReference type="Proteomes" id="UP001516588"/>
    </source>
</evidence>
<organism evidence="10 11">
    <name type="scientific">Gallibacter intestinalis</name>
    <dbReference type="NCBI Taxonomy" id="2779356"/>
    <lineage>
        <taxon>Bacteria</taxon>
        <taxon>Bacillati</taxon>
        <taxon>Bacillota</taxon>
        <taxon>Clostridia</taxon>
        <taxon>Eubacteriales</taxon>
        <taxon>Eubacteriaceae</taxon>
        <taxon>Gallibacter</taxon>
    </lineage>
</organism>
<dbReference type="Proteomes" id="UP001516588">
    <property type="component" value="Unassembled WGS sequence"/>
</dbReference>
<evidence type="ECO:0000256" key="5">
    <source>
        <dbReference type="ARBA" id="ARBA00022679"/>
    </source>
</evidence>
<dbReference type="EC" id="2.5.1.19" evidence="3"/>
<evidence type="ECO:0000256" key="1">
    <source>
        <dbReference type="ARBA" id="ARBA00004811"/>
    </source>
</evidence>
<comment type="catalytic activity">
    <reaction evidence="8">
        <text>3-phosphoshikimate + phosphoenolpyruvate = 5-O-(1-carboxyvinyl)-3-phosphoshikimate + phosphate</text>
        <dbReference type="Rhea" id="RHEA:21256"/>
        <dbReference type="ChEBI" id="CHEBI:43474"/>
        <dbReference type="ChEBI" id="CHEBI:57701"/>
        <dbReference type="ChEBI" id="CHEBI:58702"/>
        <dbReference type="ChEBI" id="CHEBI:145989"/>
        <dbReference type="EC" id="2.5.1.19"/>
    </reaction>
    <physiologicalReaction direction="left-to-right" evidence="8">
        <dbReference type="Rhea" id="RHEA:21257"/>
    </physiologicalReaction>
</comment>
<feature type="domain" description="Enolpyruvate transferase" evidence="9">
    <location>
        <begin position="53"/>
        <end position="388"/>
    </location>
</feature>
<dbReference type="PIRSF" id="PIRSF000505">
    <property type="entry name" value="EPSPS"/>
    <property type="match status" value="1"/>
</dbReference>
<keyword evidence="5" id="KW-0808">Transferase</keyword>
<gene>
    <name evidence="10" type="ORF">INF20_04735</name>
</gene>
<sequence>MDIKIIPQKLAGKIPFVSGKSQGHRIIIAKALAALKDYSNENIVDIPIKTNVPDDILKTANAVKQFKEKSPVIDCGASGTTLRLLLPVFAALCNNSTFTMNEQLAKRPLTKLILQLEEHGCKISRQANTITVSGKLNGGVFTLPGNISSQYISGLLFALPLTEEGGNIRLTTELSSAKYVQLTTDTLKEFGIKTEHIKDDNLDLFKIDGNQHYKTPKSLNLQRDWSATAFWLTATFAGSSLTLEKEYCKSIQPDMEIMDILQQMKTSDELMLDCDNIPDLVPVLTVAAAFRPKNSVTKLINLKRLHFKESDRVSTSAKMLTCLGGNITATDDSLTIISKGELLGGIVDGAEDHRIVMAAAIAATACSNPVIIKGAQAVSKSYPDFFKDFKELGGNIVEI</sequence>
<dbReference type="InterPro" id="IPR001986">
    <property type="entry name" value="Enolpyruvate_Tfrase_dom"/>
</dbReference>
<dbReference type="RefSeq" id="WP_226385236.1">
    <property type="nucleotide sequence ID" value="NZ_JADCKA010000006.1"/>
</dbReference>
<evidence type="ECO:0000313" key="10">
    <source>
        <dbReference type="EMBL" id="MBE5035588.1"/>
    </source>
</evidence>
<comment type="pathway">
    <text evidence="1">Metabolic intermediate biosynthesis; chorismate biosynthesis; chorismate from D-erythrose 4-phosphate and phosphoenolpyruvate: step 6/7.</text>
</comment>
<dbReference type="InterPro" id="IPR036968">
    <property type="entry name" value="Enolpyruvate_Tfrase_sf"/>
</dbReference>
<evidence type="ECO:0000256" key="7">
    <source>
        <dbReference type="ARBA" id="ARBA00030046"/>
    </source>
</evidence>
<evidence type="ECO:0000256" key="2">
    <source>
        <dbReference type="ARBA" id="ARBA00009948"/>
    </source>
</evidence>
<comment type="caution">
    <text evidence="10">The sequence shown here is derived from an EMBL/GenBank/DDBJ whole genome shotgun (WGS) entry which is preliminary data.</text>
</comment>
<evidence type="ECO:0000256" key="4">
    <source>
        <dbReference type="ARBA" id="ARBA00022605"/>
    </source>
</evidence>
<evidence type="ECO:0000256" key="8">
    <source>
        <dbReference type="ARBA" id="ARBA00044633"/>
    </source>
</evidence>
<keyword evidence="4" id="KW-0028">Amino-acid biosynthesis</keyword>